<protein>
    <recommendedName>
        <fullName evidence="2">DUF6699 domain-containing protein</fullName>
    </recommendedName>
</protein>
<dbReference type="EMBL" id="SGPK01000247">
    <property type="protein sequence ID" value="THH05631.1"/>
    <property type="molecule type" value="Genomic_DNA"/>
</dbReference>
<organism evidence="3 4">
    <name type="scientific">Phellinidium pouzarii</name>
    <dbReference type="NCBI Taxonomy" id="167371"/>
    <lineage>
        <taxon>Eukaryota</taxon>
        <taxon>Fungi</taxon>
        <taxon>Dikarya</taxon>
        <taxon>Basidiomycota</taxon>
        <taxon>Agaricomycotina</taxon>
        <taxon>Agaricomycetes</taxon>
        <taxon>Hymenochaetales</taxon>
        <taxon>Hymenochaetaceae</taxon>
        <taxon>Phellinidium</taxon>
    </lineage>
</organism>
<reference evidence="3 4" key="1">
    <citation type="submission" date="2019-02" db="EMBL/GenBank/DDBJ databases">
        <title>Genome sequencing of the rare red list fungi Phellinidium pouzarii.</title>
        <authorList>
            <person name="Buettner E."/>
            <person name="Kellner H."/>
        </authorList>
    </citation>
    <scope>NUCLEOTIDE SEQUENCE [LARGE SCALE GENOMIC DNA]</scope>
    <source>
        <strain evidence="3 4">DSM 108285</strain>
    </source>
</reference>
<evidence type="ECO:0000313" key="3">
    <source>
        <dbReference type="EMBL" id="THH05631.1"/>
    </source>
</evidence>
<gene>
    <name evidence="3" type="ORF">EW145_g4645</name>
</gene>
<name>A0A4S4L429_9AGAM</name>
<sequence>MMPSPPEHNRQDVSPPFTVTSSTRNPSLHFLLARDSALANRFVFDIRRTPREVIPRNVYEGYGNLWAMRSRPLHVRIVSHEFPWVIDIKAEEAPEGERGLTCGDVWNKIHEALLEPLQDSDWAHLVDIAATQEHKSQSRFEHLNNIARRQIERREDVILRRIDWLVSRTVFIGLERDEGYRLFQRLVLPGKRRCEETWIAEFEERE</sequence>
<dbReference type="InterPro" id="IPR046522">
    <property type="entry name" value="DUF6699"/>
</dbReference>
<evidence type="ECO:0000313" key="4">
    <source>
        <dbReference type="Proteomes" id="UP000308199"/>
    </source>
</evidence>
<evidence type="ECO:0000256" key="1">
    <source>
        <dbReference type="SAM" id="MobiDB-lite"/>
    </source>
</evidence>
<feature type="region of interest" description="Disordered" evidence="1">
    <location>
        <begin position="1"/>
        <end position="21"/>
    </location>
</feature>
<proteinExistence type="predicted"/>
<comment type="caution">
    <text evidence="3">The sequence shown here is derived from an EMBL/GenBank/DDBJ whole genome shotgun (WGS) entry which is preliminary data.</text>
</comment>
<accession>A0A4S4L429</accession>
<dbReference type="AlphaFoldDB" id="A0A4S4L429"/>
<keyword evidence="4" id="KW-1185">Reference proteome</keyword>
<dbReference type="Proteomes" id="UP000308199">
    <property type="component" value="Unassembled WGS sequence"/>
</dbReference>
<dbReference type="OrthoDB" id="21474at2759"/>
<evidence type="ECO:0000259" key="2">
    <source>
        <dbReference type="Pfam" id="PF20415"/>
    </source>
</evidence>
<dbReference type="Pfam" id="PF20415">
    <property type="entry name" value="DUF6699"/>
    <property type="match status" value="1"/>
</dbReference>
<feature type="domain" description="DUF6699" evidence="2">
    <location>
        <begin position="43"/>
        <end position="177"/>
    </location>
</feature>